<organism evidence="1 2">
    <name type="scientific">Paraburkholderia tropica</name>
    <dbReference type="NCBI Taxonomy" id="92647"/>
    <lineage>
        <taxon>Bacteria</taxon>
        <taxon>Pseudomonadati</taxon>
        <taxon>Pseudomonadota</taxon>
        <taxon>Betaproteobacteria</taxon>
        <taxon>Burkholderiales</taxon>
        <taxon>Burkholderiaceae</taxon>
        <taxon>Paraburkholderia</taxon>
    </lineage>
</organism>
<comment type="caution">
    <text evidence="1">The sequence shown here is derived from an EMBL/GenBank/DDBJ whole genome shotgun (WGS) entry which is preliminary data.</text>
</comment>
<evidence type="ECO:0000313" key="1">
    <source>
        <dbReference type="EMBL" id="SEK12159.1"/>
    </source>
</evidence>
<gene>
    <name evidence="1" type="ORF">SAMN05216550_121114</name>
</gene>
<proteinExistence type="predicted"/>
<dbReference type="EMBL" id="FNZM01000021">
    <property type="protein sequence ID" value="SEK12159.1"/>
    <property type="molecule type" value="Genomic_DNA"/>
</dbReference>
<dbReference type="AlphaFoldDB" id="A0AAQ1GMA5"/>
<accession>A0AAQ1GMA5</accession>
<dbReference type="Proteomes" id="UP000183529">
    <property type="component" value="Unassembled WGS sequence"/>
</dbReference>
<protein>
    <submittedName>
        <fullName evidence="1">Uncharacterized protein</fullName>
    </submittedName>
</protein>
<evidence type="ECO:0000313" key="2">
    <source>
        <dbReference type="Proteomes" id="UP000183529"/>
    </source>
</evidence>
<name>A0AAQ1GMA5_9BURK</name>
<reference evidence="1 2" key="1">
    <citation type="submission" date="2016-10" db="EMBL/GenBank/DDBJ databases">
        <authorList>
            <person name="Varghese N."/>
            <person name="Submissions S."/>
        </authorList>
    </citation>
    <scope>NUCLEOTIDE SEQUENCE [LARGE SCALE GENOMIC DNA]</scope>
    <source>
        <strain evidence="1 2">LMG 22274</strain>
    </source>
</reference>
<sequence>MGFDSQIVRFMACSAEYLFGPVSAGQEACTIERSLAQCALELSMREPRMHPLFLDNGAKRSSEVSAG</sequence>